<dbReference type="Proteomes" id="UP000294847">
    <property type="component" value="Chromosome 7"/>
</dbReference>
<reference evidence="1 2" key="1">
    <citation type="journal article" date="2019" name="Mol. Biol. Evol.">
        <title>Blast fungal genomes show frequent chromosomal changes, gene gains and losses, and effector gene turnover.</title>
        <authorList>
            <person name="Gomez Luciano L.B."/>
            <person name="Jason Tsai I."/>
            <person name="Chuma I."/>
            <person name="Tosa Y."/>
            <person name="Chen Y.H."/>
            <person name="Li J.Y."/>
            <person name="Li M.Y."/>
            <person name="Jade Lu M.Y."/>
            <person name="Nakayashiki H."/>
            <person name="Li W.H."/>
        </authorList>
    </citation>
    <scope>NUCLEOTIDE SEQUENCE [LARGE SCALE GENOMIC DNA]</scope>
    <source>
        <strain evidence="1">MZ5-1-6</strain>
    </source>
</reference>
<proteinExistence type="predicted"/>
<accession>A0A4P7NUX3</accession>
<protein>
    <submittedName>
        <fullName evidence="1">Uncharacterized protein</fullName>
    </submittedName>
</protein>
<sequence length="86" mass="9367">MSCWEPTGENHSDMNLVHIQSEWSPLAAWGWITAYCSILFHQVWIKKLACLLGAAHRSIAMAAPGSQGCRVPRVGPVGRQPGKVGL</sequence>
<organism evidence="1 2">
    <name type="scientific">Pyricularia oryzae</name>
    <name type="common">Rice blast fungus</name>
    <name type="synonym">Magnaporthe oryzae</name>
    <dbReference type="NCBI Taxonomy" id="318829"/>
    <lineage>
        <taxon>Eukaryota</taxon>
        <taxon>Fungi</taxon>
        <taxon>Dikarya</taxon>
        <taxon>Ascomycota</taxon>
        <taxon>Pezizomycotina</taxon>
        <taxon>Sordariomycetes</taxon>
        <taxon>Sordariomycetidae</taxon>
        <taxon>Magnaporthales</taxon>
        <taxon>Pyriculariaceae</taxon>
        <taxon>Pyricularia</taxon>
    </lineage>
</organism>
<name>A0A4P7NUX3_PYROR</name>
<dbReference type="EMBL" id="CP034210">
    <property type="protein sequence ID" value="QBZ66280.1"/>
    <property type="molecule type" value="Genomic_DNA"/>
</dbReference>
<gene>
    <name evidence="1" type="ORF">PoMZ_13253</name>
</gene>
<evidence type="ECO:0000313" key="2">
    <source>
        <dbReference type="Proteomes" id="UP000294847"/>
    </source>
</evidence>
<evidence type="ECO:0000313" key="1">
    <source>
        <dbReference type="EMBL" id="QBZ66280.1"/>
    </source>
</evidence>
<dbReference type="AlphaFoldDB" id="A0A4P7NUX3"/>